<dbReference type="InterPro" id="IPR032092">
    <property type="entry name" value="PilW"/>
</dbReference>
<keyword evidence="2" id="KW-1185">Reference proteome</keyword>
<dbReference type="AlphaFoldDB" id="A0A7W9U694"/>
<gene>
    <name evidence="1" type="ORF">HD842_000507</name>
</gene>
<comment type="caution">
    <text evidence="1">The sequence shown here is derived from an EMBL/GenBank/DDBJ whole genome shotgun (WGS) entry which is preliminary data.</text>
</comment>
<name>A0A7W9U694_9BURK</name>
<dbReference type="GO" id="GO:0043683">
    <property type="term" value="P:type IV pilus assembly"/>
    <property type="evidence" value="ECO:0007669"/>
    <property type="project" value="InterPro"/>
</dbReference>
<dbReference type="Proteomes" id="UP000540787">
    <property type="component" value="Unassembled WGS sequence"/>
</dbReference>
<sequence>MSIHRYGFVRQSGFTIAEFMVAMTLGLAVLLAAGSLLIGATRAHAALLEAAEMDDAGRYALDALTRAVHLAGHVDWAAHPVIDPTLPAAIAGLDASSLTHAGAGIDAPLPATVNGSDVLALRFAGTGAPPAGDGGTLDCAGFPVHRDQEGWSIFYVARNAQGDAELRCKYRGAGNWSSDAVAGHVDSFQVLYGLDTDGDGAPNRYVNASAIRALDAALVLAGSTANERDADLRTRSHWKHVASVRVGLLLHGPRQAPDVGAGLVHWLFGPGYDGALAAADPGVRLAAADLDRGGEARVRKVYGAVIAVPIAVPVAVPGALPVAPPSVPPSAPPVAAR</sequence>
<evidence type="ECO:0000313" key="1">
    <source>
        <dbReference type="EMBL" id="MBB6132396.1"/>
    </source>
</evidence>
<reference evidence="1 2" key="1">
    <citation type="submission" date="2020-08" db="EMBL/GenBank/DDBJ databases">
        <title>The Agave Microbiome: Exploring the role of microbial communities in plant adaptations to desert environments.</title>
        <authorList>
            <person name="Partida-Martinez L.P."/>
        </authorList>
    </citation>
    <scope>NUCLEOTIDE SEQUENCE [LARGE SCALE GENOMIC DNA]</scope>
    <source>
        <strain evidence="1 2">AT3.2</strain>
    </source>
</reference>
<evidence type="ECO:0000313" key="2">
    <source>
        <dbReference type="Proteomes" id="UP000540787"/>
    </source>
</evidence>
<dbReference type="EMBL" id="JACHBX010000001">
    <property type="protein sequence ID" value="MBB6132396.1"/>
    <property type="molecule type" value="Genomic_DNA"/>
</dbReference>
<proteinExistence type="predicted"/>
<dbReference type="RefSeq" id="WP_183550530.1">
    <property type="nucleotide sequence ID" value="NZ_JACHBX010000001.1"/>
</dbReference>
<accession>A0A7W9U694</accession>
<dbReference type="Pfam" id="PF16074">
    <property type="entry name" value="PilW"/>
    <property type="match status" value="1"/>
</dbReference>
<organism evidence="1 2">
    <name type="scientific">Massilia aurea</name>
    <dbReference type="NCBI Taxonomy" id="373040"/>
    <lineage>
        <taxon>Bacteria</taxon>
        <taxon>Pseudomonadati</taxon>
        <taxon>Pseudomonadota</taxon>
        <taxon>Betaproteobacteria</taxon>
        <taxon>Burkholderiales</taxon>
        <taxon>Oxalobacteraceae</taxon>
        <taxon>Telluria group</taxon>
        <taxon>Massilia</taxon>
    </lineage>
</organism>
<protein>
    <submittedName>
        <fullName evidence="1">Type IV pilus assembly protein PilW</fullName>
    </submittedName>
</protein>